<gene>
    <name evidence="2" type="ORF">PPENT_87.1.T1080093</name>
</gene>
<dbReference type="EMBL" id="CAJJDO010000108">
    <property type="protein sequence ID" value="CAD8195037.1"/>
    <property type="molecule type" value="Genomic_DNA"/>
</dbReference>
<evidence type="ECO:0000313" key="3">
    <source>
        <dbReference type="Proteomes" id="UP000689195"/>
    </source>
</evidence>
<reference evidence="2" key="1">
    <citation type="submission" date="2021-01" db="EMBL/GenBank/DDBJ databases">
        <authorList>
            <consortium name="Genoscope - CEA"/>
            <person name="William W."/>
        </authorList>
    </citation>
    <scope>NUCLEOTIDE SEQUENCE</scope>
</reference>
<keyword evidence="3" id="KW-1185">Reference proteome</keyword>
<dbReference type="OrthoDB" id="309404at2759"/>
<comment type="caution">
    <text evidence="2">The sequence shown here is derived from an EMBL/GenBank/DDBJ whole genome shotgun (WGS) entry which is preliminary data.</text>
</comment>
<proteinExistence type="predicted"/>
<keyword evidence="1" id="KW-0732">Signal</keyword>
<evidence type="ECO:0000313" key="2">
    <source>
        <dbReference type="EMBL" id="CAD8195037.1"/>
    </source>
</evidence>
<dbReference type="AlphaFoldDB" id="A0A8S1X286"/>
<dbReference type="Proteomes" id="UP000689195">
    <property type="component" value="Unassembled WGS sequence"/>
</dbReference>
<feature type="signal peptide" evidence="1">
    <location>
        <begin position="1"/>
        <end position="20"/>
    </location>
</feature>
<feature type="chain" id="PRO_5035929547" description="Transmembrane protein" evidence="1">
    <location>
        <begin position="21"/>
        <end position="1180"/>
    </location>
</feature>
<protein>
    <recommendedName>
        <fullName evidence="4">Transmembrane protein</fullName>
    </recommendedName>
</protein>
<sequence length="1180" mass="141404">MQIQRLQFQLHFLLIFFTYGQENQSIFCNDNQITFYKFAQYPAFFNETTKEYQIKESVDFLEIIQISEVQQLNNNYTLIHIHATGDEIFKVFNNQNQYYLERSQIQLHFNQNNFHTSNLISFQSNFQLPLCNQFHSIYQKQFQFLIICEQENIFLIYILEFQNQNYTIKTISLNKTNNECQLSINQQSNEKQIYISFINCLNWIIYVIDFKEIQELVKSNTIFQDQILRTFYIRYSDPYLIFDHQIYTITKYLKLYKIYENFDRKILTCSKMLENLIIIVEQQNNEEIFDYKNSFHILITRKEKPKEIFELNNKIILHYENYIEHLETSTLSYKLYLKIDKLIIVNFQNKFFFGLNSTKIFFFQQNTYSPYFNCNYYKNQNKLSFLTSNLYYDNQITFVSILKNISDPFEIFQNYSFVEKLIKQDFSITFDKQKILNGVIPIITPLNNAELQCNNKLEKITCINQYIKSTNWFLIKKFMDGSYGILFQQRKNLYFIECKHQKLTFLGIFQNFQQSNIFSYQYQIILILNNKTKILAVEVSISLEYMILEFEEQILDVQVFNYQLIVILESCQIFSLQSPLKMVELKIKNFQISQINCRNMHYLNDQVSFLYNQSTLIVFENFITTTILLNNLQINNINKIYLTQNIYLIEEQKQDIITLSKQVYFNYQFIKLQEYQKLHFEYSYPLNYILNSNFLVVAAQADDTCVLLVYSLQTKKQNSLIQIIDVDYFSFHFIDNDRLVYIYQNQIYQQNIGEIKLYCSTQYFFEFNKNLQLQIRVELKSNILQTRIQTLNISLINCIENLIALNKFKIQLKEEDANKIILIDPRKYISGPLNKISSQNDSIILPIQIIHNIDFAECTFFVNSICINTQENYVILNILENKKRIYVSQIQEISFHKQNDLYYLVQYQQQPIKIKIYNLVSELQSSLSLFYNCNSKKHIHIIDDILIFICNYEMTLYMINQNSIQYIDKLEILMLDIQILNVKNKKNSFVIYHFELKAEFLTYITIQDDQIISKSFSLLQGISNQIIYFQYQIHLLEIEYNLNESDNQKQIQLKLIIQSSSLFGYLYLACLDFSQLQLELISQLGIIRYSQGIAPSRIITLTTDILIFIKNNNYPVMDLIIYNISRIQEFNFLDQIYQMSCEKFQLSIYNQSIAFLTLPSQQKHQVLKFSSFLQQYNSKF</sequence>
<accession>A0A8S1X286</accession>
<name>A0A8S1X286_9CILI</name>
<organism evidence="2 3">
    <name type="scientific">Paramecium pentaurelia</name>
    <dbReference type="NCBI Taxonomy" id="43138"/>
    <lineage>
        <taxon>Eukaryota</taxon>
        <taxon>Sar</taxon>
        <taxon>Alveolata</taxon>
        <taxon>Ciliophora</taxon>
        <taxon>Intramacronucleata</taxon>
        <taxon>Oligohymenophorea</taxon>
        <taxon>Peniculida</taxon>
        <taxon>Parameciidae</taxon>
        <taxon>Paramecium</taxon>
    </lineage>
</organism>
<evidence type="ECO:0000256" key="1">
    <source>
        <dbReference type="SAM" id="SignalP"/>
    </source>
</evidence>
<evidence type="ECO:0008006" key="4">
    <source>
        <dbReference type="Google" id="ProtNLM"/>
    </source>
</evidence>